<feature type="transmembrane region" description="Helical" evidence="1">
    <location>
        <begin position="97"/>
        <end position="117"/>
    </location>
</feature>
<reference evidence="4" key="1">
    <citation type="journal article" date="2012" name="Proc. Natl. Acad. Sci. U.S.A.">
        <title>Genome sequence of the button mushroom Agaricus bisporus reveals mechanisms governing adaptation to a humic-rich ecological niche.</title>
        <authorList>
            <person name="Morin E."/>
            <person name="Kohler A."/>
            <person name="Baker A.R."/>
            <person name="Foulongne-Oriol M."/>
            <person name="Lombard V."/>
            <person name="Nagy L.G."/>
            <person name="Ohm R.A."/>
            <person name="Patyshakuliyeva A."/>
            <person name="Brun A."/>
            <person name="Aerts A.L."/>
            <person name="Bailey A.M."/>
            <person name="Billette C."/>
            <person name="Coutinho P.M."/>
            <person name="Deakin G."/>
            <person name="Doddapaneni H."/>
            <person name="Floudas D."/>
            <person name="Grimwood J."/>
            <person name="Hilden K."/>
            <person name="Kuees U."/>
            <person name="LaButti K.M."/>
            <person name="Lapidus A."/>
            <person name="Lindquist E.A."/>
            <person name="Lucas S.M."/>
            <person name="Murat C."/>
            <person name="Riley R.W."/>
            <person name="Salamov A.A."/>
            <person name="Schmutz J."/>
            <person name="Subramanian V."/>
            <person name="Woesten H.A.B."/>
            <person name="Xu J."/>
            <person name="Eastwood D.C."/>
            <person name="Foster G.D."/>
            <person name="Sonnenberg A.S."/>
            <person name="Cullen D."/>
            <person name="de Vries R.P."/>
            <person name="Lundell T."/>
            <person name="Hibbett D.S."/>
            <person name="Henrissat B."/>
            <person name="Burton K.S."/>
            <person name="Kerrigan R.W."/>
            <person name="Challen M.P."/>
            <person name="Grigoriev I.V."/>
            <person name="Martin F."/>
        </authorList>
    </citation>
    <scope>NUCLEOTIDE SEQUENCE [LARGE SCALE GENOMIC DNA]</scope>
    <source>
        <strain evidence="4">JB137-S8 / ATCC MYA-4627 / FGSC 10392</strain>
    </source>
</reference>
<dbReference type="InParanoid" id="K5WIL2"/>
<keyword evidence="1" id="KW-0812">Transmembrane</keyword>
<dbReference type="EMBL" id="JH971420">
    <property type="protein sequence ID" value="EKM75086.1"/>
    <property type="molecule type" value="Genomic_DNA"/>
</dbReference>
<dbReference type="Proteomes" id="UP000008493">
    <property type="component" value="Unassembled WGS sequence"/>
</dbReference>
<organism evidence="3 4">
    <name type="scientific">Agaricus bisporus var. burnettii (strain JB137-S8 / ATCC MYA-4627 / FGSC 10392)</name>
    <name type="common">White button mushroom</name>
    <dbReference type="NCBI Taxonomy" id="597362"/>
    <lineage>
        <taxon>Eukaryota</taxon>
        <taxon>Fungi</taxon>
        <taxon>Dikarya</taxon>
        <taxon>Basidiomycota</taxon>
        <taxon>Agaricomycotina</taxon>
        <taxon>Agaricomycetes</taxon>
        <taxon>Agaricomycetidae</taxon>
        <taxon>Agaricales</taxon>
        <taxon>Agaricineae</taxon>
        <taxon>Agaricaceae</taxon>
        <taxon>Agaricus</taxon>
    </lineage>
</organism>
<evidence type="ECO:0000259" key="2">
    <source>
        <dbReference type="Pfam" id="PF20151"/>
    </source>
</evidence>
<dbReference type="RefSeq" id="XP_007334313.1">
    <property type="nucleotide sequence ID" value="XM_007334251.1"/>
</dbReference>
<accession>K5WIL2</accession>
<dbReference type="KEGG" id="abp:AGABI1DRAFT132624"/>
<dbReference type="HOGENOM" id="CLU_035509_11_3_1"/>
<keyword evidence="4" id="KW-1185">Reference proteome</keyword>
<dbReference type="OMA" id="ARSIFAC"/>
<evidence type="ECO:0000256" key="1">
    <source>
        <dbReference type="SAM" id="Phobius"/>
    </source>
</evidence>
<dbReference type="InterPro" id="IPR045340">
    <property type="entry name" value="DUF6533"/>
</dbReference>
<feature type="transmembrane region" description="Helical" evidence="1">
    <location>
        <begin position="129"/>
        <end position="150"/>
    </location>
</feature>
<dbReference type="GeneID" id="18827734"/>
<name>K5WIL2_AGABU</name>
<feature type="transmembrane region" description="Helical" evidence="1">
    <location>
        <begin position="195"/>
        <end position="216"/>
    </location>
</feature>
<protein>
    <recommendedName>
        <fullName evidence="2">DUF6533 domain-containing protein</fullName>
    </recommendedName>
</protein>
<dbReference type="Pfam" id="PF20151">
    <property type="entry name" value="DUF6533"/>
    <property type="match status" value="1"/>
</dbReference>
<feature type="transmembrane region" description="Helical" evidence="1">
    <location>
        <begin position="67"/>
        <end position="85"/>
    </location>
</feature>
<proteinExistence type="predicted"/>
<evidence type="ECO:0000313" key="4">
    <source>
        <dbReference type="Proteomes" id="UP000008493"/>
    </source>
</evidence>
<dbReference type="AlphaFoldDB" id="K5WIL2"/>
<sequence length="319" mass="36437">MTDPAILSIAEELAEGLHKSRTVNYAHLAGFIIVLLRQYFDWILTFDSEVRLIWSVEGVKMKVLYSLTRYLPLAYFPLFLNYRLITGHSESECNALYQAVGLMFTIGAICAALIVTIRTWAIWGKKKYMTYLLFGTYTVASVLILVFFILSVEYTTRVFYFVLLHTATEMQNHSAADPVFKEFALGCNPKFETPYLPAAFVVEAVYDTAILLLMLIRGASLFRRGLDSRLFRTIYSDGILFYVYISSKLFSGLLAKSGMGRYESFLLMFQGGARSIFACRIVLRIREQYEKLQAKGPLNIRSDYVAPHFETRGMESEEV</sequence>
<dbReference type="OrthoDB" id="2645170at2759"/>
<keyword evidence="1" id="KW-1133">Transmembrane helix</keyword>
<feature type="domain" description="DUF6533" evidence="2">
    <location>
        <begin position="25"/>
        <end position="74"/>
    </location>
</feature>
<keyword evidence="1" id="KW-0472">Membrane</keyword>
<gene>
    <name evidence="3" type="ORF">AGABI1DRAFT_132624</name>
</gene>
<evidence type="ECO:0000313" key="3">
    <source>
        <dbReference type="EMBL" id="EKM75086.1"/>
    </source>
</evidence>